<dbReference type="CDD" id="cd03311">
    <property type="entry name" value="CIMS_C_terminal_like"/>
    <property type="match status" value="1"/>
</dbReference>
<dbReference type="Proteomes" id="UP000740329">
    <property type="component" value="Unassembled WGS sequence"/>
</dbReference>
<keyword evidence="5" id="KW-0489">Methyltransferase</keyword>
<reference evidence="5" key="1">
    <citation type="submission" date="2021-03" db="EMBL/GenBank/DDBJ databases">
        <title>Genomic Encyclopedia of Type Strains, Phase IV (KMG-V): Genome sequencing to study the core and pangenomes of soil and plant-associated prokaryotes.</title>
        <authorList>
            <person name="Whitman W."/>
        </authorList>
    </citation>
    <scope>NUCLEOTIDE SEQUENCE</scope>
    <source>
        <strain evidence="5">C4</strain>
    </source>
</reference>
<dbReference type="RefSeq" id="WP_209591152.1">
    <property type="nucleotide sequence ID" value="NZ_JAGGMU010000003.1"/>
</dbReference>
<dbReference type="InterPro" id="IPR038071">
    <property type="entry name" value="UROD/MetE-like_sf"/>
</dbReference>
<dbReference type="GO" id="GO:0003871">
    <property type="term" value="F:5-methyltetrahydropteroyltriglutamate-homocysteine S-methyltransferase activity"/>
    <property type="evidence" value="ECO:0007669"/>
    <property type="project" value="UniProtKB-EC"/>
</dbReference>
<accession>A0A8J7RMM2</accession>
<evidence type="ECO:0000313" key="5">
    <source>
        <dbReference type="EMBL" id="MBP2201666.1"/>
    </source>
</evidence>
<dbReference type="Pfam" id="PF01717">
    <property type="entry name" value="Meth_synt_2"/>
    <property type="match status" value="1"/>
</dbReference>
<evidence type="ECO:0000256" key="1">
    <source>
        <dbReference type="ARBA" id="ARBA00001947"/>
    </source>
</evidence>
<proteinExistence type="predicted"/>
<dbReference type="Gene3D" id="3.20.20.210">
    <property type="match status" value="1"/>
</dbReference>
<evidence type="ECO:0000256" key="3">
    <source>
        <dbReference type="ARBA" id="ARBA00022833"/>
    </source>
</evidence>
<comment type="cofactor">
    <cofactor evidence="1">
        <name>Zn(2+)</name>
        <dbReference type="ChEBI" id="CHEBI:29105"/>
    </cofactor>
</comment>
<evidence type="ECO:0000256" key="2">
    <source>
        <dbReference type="ARBA" id="ARBA00022723"/>
    </source>
</evidence>
<dbReference type="AlphaFoldDB" id="A0A8J7RMM2"/>
<dbReference type="EMBL" id="JAGGMV010000003">
    <property type="protein sequence ID" value="MBP2201666.1"/>
    <property type="molecule type" value="Genomic_DNA"/>
</dbReference>
<dbReference type="InterPro" id="IPR002629">
    <property type="entry name" value="Met_Synth_C/arc"/>
</dbReference>
<dbReference type="GO" id="GO:0032259">
    <property type="term" value="P:methylation"/>
    <property type="evidence" value="ECO:0007669"/>
    <property type="project" value="UniProtKB-KW"/>
</dbReference>
<dbReference type="SUPFAM" id="SSF51726">
    <property type="entry name" value="UROD/MetE-like"/>
    <property type="match status" value="1"/>
</dbReference>
<dbReference type="GO" id="GO:0008270">
    <property type="term" value="F:zinc ion binding"/>
    <property type="evidence" value="ECO:0007669"/>
    <property type="project" value="InterPro"/>
</dbReference>
<dbReference type="OrthoDB" id="17656at2157"/>
<dbReference type="PANTHER" id="PTHR30519">
    <property type="entry name" value="5-METHYLTETRAHYDROPTEROYLTRIGLUTAMATE--HOMOCYSTEINE METHYLTRANSFERASE"/>
    <property type="match status" value="1"/>
</dbReference>
<comment type="caution">
    <text evidence="5">The sequence shown here is derived from an EMBL/GenBank/DDBJ whole genome shotgun (WGS) entry which is preliminary data.</text>
</comment>
<sequence>MIKTVVGSYPVLKKQQPQNFKEKVLNKLGLFDEFKKSMNRAIEAQLESGIDIISDGQVRGDMVDIFTSQMYGFDGKKVIDKIEFLKPITLKDLKYTNEYVKSKNPNIGVKGILTGACTIASSIRVEKYYSDNKDESLIMDLAKALNKEALAIQNYVKVIQIDEPILSTGLYDMKIAKKAVDEITKGLSIPIAIHVCGNVKDIFEDLNEFNVDILDHEFASNRANLDILESCRKKIGFGCINTKLKTIDPVDSIKGLLSEGIEIIKQNPYINDDLDGNIIIDPDCGMRLLPESVAFGKLKNMVIAAEEIEKELYNK</sequence>
<dbReference type="NCBIfam" id="NF002119">
    <property type="entry name" value="PRK00957.1"/>
    <property type="match status" value="1"/>
</dbReference>
<protein>
    <submittedName>
        <fullName evidence="5">5-methyltetrahydropteroyltriglutamate--homocysteine methyltransferase</fullName>
        <ecNumber evidence="5">2.1.1.14</ecNumber>
    </submittedName>
</protein>
<keyword evidence="2" id="KW-0479">Metal-binding</keyword>
<keyword evidence="5" id="KW-0808">Transferase</keyword>
<dbReference type="GO" id="GO:0009086">
    <property type="term" value="P:methionine biosynthetic process"/>
    <property type="evidence" value="ECO:0007669"/>
    <property type="project" value="InterPro"/>
</dbReference>
<evidence type="ECO:0000259" key="4">
    <source>
        <dbReference type="Pfam" id="PF01717"/>
    </source>
</evidence>
<keyword evidence="3" id="KW-0862">Zinc</keyword>
<evidence type="ECO:0000313" key="6">
    <source>
        <dbReference type="Proteomes" id="UP000740329"/>
    </source>
</evidence>
<organism evidence="5 6">
    <name type="scientific">Methanococcus voltae</name>
    <dbReference type="NCBI Taxonomy" id="2188"/>
    <lineage>
        <taxon>Archaea</taxon>
        <taxon>Methanobacteriati</taxon>
        <taxon>Methanobacteriota</taxon>
        <taxon>Methanomada group</taxon>
        <taxon>Methanococci</taxon>
        <taxon>Methanococcales</taxon>
        <taxon>Methanococcaceae</taxon>
        <taxon>Methanococcus</taxon>
    </lineage>
</organism>
<gene>
    <name evidence="5" type="ORF">J3E07_001091</name>
</gene>
<name>A0A8J7RMM2_METVO</name>
<dbReference type="EC" id="2.1.1.14" evidence="5"/>
<feature type="domain" description="Cobalamin-independent methionine synthase MetE C-terminal/archaeal" evidence="4">
    <location>
        <begin position="1"/>
        <end position="306"/>
    </location>
</feature>